<dbReference type="Proteomes" id="UP000604341">
    <property type="component" value="Unassembled WGS sequence"/>
</dbReference>
<evidence type="ECO:0000313" key="1">
    <source>
        <dbReference type="EMBL" id="GGL19346.1"/>
    </source>
</evidence>
<proteinExistence type="predicted"/>
<evidence type="ECO:0000313" key="2">
    <source>
        <dbReference type="Proteomes" id="UP000604341"/>
    </source>
</evidence>
<accession>A0ABQ2FRJ5</accession>
<sequence>MLQTLVSSCGTMGLLNLSVAASRGAHLAVLHVTERRKFAKGCARTPAFVRVDRDWEALPAQAPGEA</sequence>
<dbReference type="EMBL" id="BMPE01000032">
    <property type="protein sequence ID" value="GGL19346.1"/>
    <property type="molecule type" value="Genomic_DNA"/>
</dbReference>
<protein>
    <submittedName>
        <fullName evidence="1">Uncharacterized protein</fullName>
    </submittedName>
</protein>
<keyword evidence="2" id="KW-1185">Reference proteome</keyword>
<organism evidence="1 2">
    <name type="scientific">Deinococcus radiotolerans</name>
    <dbReference type="NCBI Taxonomy" id="1309407"/>
    <lineage>
        <taxon>Bacteria</taxon>
        <taxon>Thermotogati</taxon>
        <taxon>Deinococcota</taxon>
        <taxon>Deinococci</taxon>
        <taxon>Deinococcales</taxon>
        <taxon>Deinococcaceae</taxon>
        <taxon>Deinococcus</taxon>
    </lineage>
</organism>
<comment type="caution">
    <text evidence="1">The sequence shown here is derived from an EMBL/GenBank/DDBJ whole genome shotgun (WGS) entry which is preliminary data.</text>
</comment>
<reference evidence="2" key="1">
    <citation type="journal article" date="2019" name="Int. J. Syst. Evol. Microbiol.">
        <title>The Global Catalogue of Microorganisms (GCM) 10K type strain sequencing project: providing services to taxonomists for standard genome sequencing and annotation.</title>
        <authorList>
            <consortium name="The Broad Institute Genomics Platform"/>
            <consortium name="The Broad Institute Genome Sequencing Center for Infectious Disease"/>
            <person name="Wu L."/>
            <person name="Ma J."/>
        </authorList>
    </citation>
    <scope>NUCLEOTIDE SEQUENCE [LARGE SCALE GENOMIC DNA]</scope>
    <source>
        <strain evidence="2">JCM 19173</strain>
    </source>
</reference>
<name>A0ABQ2FRJ5_9DEIO</name>
<gene>
    <name evidence="1" type="ORF">GCM10010844_42870</name>
</gene>